<keyword evidence="15" id="KW-1185">Reference proteome</keyword>
<feature type="domain" description="3-hydroxyacyl-CoA dehydrogenase C-terminal" evidence="12">
    <location>
        <begin position="241"/>
        <end position="338"/>
    </location>
</feature>
<dbReference type="InterPro" id="IPR036291">
    <property type="entry name" value="NAD(P)-bd_dom_sf"/>
</dbReference>
<evidence type="ECO:0000256" key="11">
    <source>
        <dbReference type="PIRSR" id="PIRSR000105-3"/>
    </source>
</evidence>
<dbReference type="InterPro" id="IPR006108">
    <property type="entry name" value="3HC_DH_C"/>
</dbReference>
<evidence type="ECO:0000259" key="13">
    <source>
        <dbReference type="Pfam" id="PF02737"/>
    </source>
</evidence>
<keyword evidence="8" id="KW-0496">Mitochondrion</keyword>
<dbReference type="PANTHER" id="PTHR43561">
    <property type="match status" value="1"/>
</dbReference>
<keyword evidence="6" id="KW-0520">NAD</keyword>
<dbReference type="FunFam" id="3.40.50.720:FF:000009">
    <property type="entry name" value="Fatty oxidation complex, alpha subunit"/>
    <property type="match status" value="1"/>
</dbReference>
<evidence type="ECO:0000256" key="2">
    <source>
        <dbReference type="ARBA" id="ARBA00005005"/>
    </source>
</evidence>
<comment type="subcellular location">
    <subcellularLocation>
        <location evidence="1">Mitochondrion matrix</location>
    </subcellularLocation>
</comment>
<dbReference type="InterPro" id="IPR052242">
    <property type="entry name" value="Mito_3-hydroxyacyl-CoA_DH"/>
</dbReference>
<keyword evidence="7" id="KW-0443">Lipid metabolism</keyword>
<feature type="binding site" evidence="11">
    <location>
        <position position="104"/>
    </location>
    <ligand>
        <name>CoA</name>
        <dbReference type="ChEBI" id="CHEBI:57287"/>
    </ligand>
</feature>
<dbReference type="GO" id="GO:0070403">
    <property type="term" value="F:NAD+ binding"/>
    <property type="evidence" value="ECO:0007669"/>
    <property type="project" value="InterPro"/>
</dbReference>
<gene>
    <name evidence="14" type="primary">HADH1</name>
    <name evidence="14" type="ORF">FRACYDRAFT_270026</name>
</gene>
<dbReference type="Pfam" id="PF02737">
    <property type="entry name" value="3HCDH_N"/>
    <property type="match status" value="1"/>
</dbReference>
<feature type="domain" description="3-hydroxyacyl-CoA dehydrogenase NAD binding" evidence="13">
    <location>
        <begin position="58"/>
        <end position="238"/>
    </location>
</feature>
<dbReference type="Proteomes" id="UP000095751">
    <property type="component" value="Unassembled WGS sequence"/>
</dbReference>
<protein>
    <submittedName>
        <fullName evidence="14">3HCDH_N-domain-containing protein</fullName>
    </submittedName>
</protein>
<dbReference type="Gene3D" id="3.40.50.720">
    <property type="entry name" value="NAD(P)-binding Rossmann-like Domain"/>
    <property type="match status" value="1"/>
</dbReference>
<feature type="binding site" evidence="11">
    <location>
        <position position="174"/>
    </location>
    <ligand>
        <name>CoA</name>
        <dbReference type="ChEBI" id="CHEBI:57287"/>
    </ligand>
</feature>
<organism evidence="14 15">
    <name type="scientific">Fragilariopsis cylindrus CCMP1102</name>
    <dbReference type="NCBI Taxonomy" id="635003"/>
    <lineage>
        <taxon>Eukaryota</taxon>
        <taxon>Sar</taxon>
        <taxon>Stramenopiles</taxon>
        <taxon>Ochrophyta</taxon>
        <taxon>Bacillariophyta</taxon>
        <taxon>Bacillariophyceae</taxon>
        <taxon>Bacillariophycidae</taxon>
        <taxon>Bacillariales</taxon>
        <taxon>Bacillariaceae</taxon>
        <taxon>Fragilariopsis</taxon>
    </lineage>
</organism>
<evidence type="ECO:0000256" key="3">
    <source>
        <dbReference type="ARBA" id="ARBA00009463"/>
    </source>
</evidence>
<feature type="binding site" evidence="11">
    <location>
        <position position="111"/>
    </location>
    <ligand>
        <name>CoA</name>
        <dbReference type="ChEBI" id="CHEBI:57287"/>
    </ligand>
</feature>
<evidence type="ECO:0000256" key="1">
    <source>
        <dbReference type="ARBA" id="ARBA00004305"/>
    </source>
</evidence>
<feature type="site" description="Important for catalytic activity" evidence="10">
    <location>
        <position position="195"/>
    </location>
</feature>
<dbReference type="EMBL" id="KV784361">
    <property type="protein sequence ID" value="OEU14135.1"/>
    <property type="molecule type" value="Genomic_DNA"/>
</dbReference>
<evidence type="ECO:0000259" key="12">
    <source>
        <dbReference type="Pfam" id="PF00725"/>
    </source>
</evidence>
<dbReference type="OrthoDB" id="5958943at2759"/>
<dbReference type="KEGG" id="fcy:FRACYDRAFT_270026"/>
<keyword evidence="4" id="KW-0276">Fatty acid metabolism</keyword>
<sequence>MFASKLISNSTAAGRKSSAFVATYDVAVGRNSYFSTPTTRRNSTTPTTTTIDSSGFDKIGCVGLGLMGHGICQVAATSGVHSKIIAFEQEQRFLDSGNDRILKSIDKLVEKGKLTLDDANDAMGRTEFTTDMDALRDVDLVVEAVIENIDLKKDLYTSLGEICKPETIFASNTSSLSIGEMAAFSGRPDRFLGVHFFNPVQLMKVVEVIKTDDTDPIVLEKGLKWVEEIGKVSVLCGDTPGFIVNRILVPMLMQSMSLIDRKDASVKDIDVAMKLGCGHPMGPLHLADYIGLDTCYFIVSGWMEKYPDESDFFIPACLQANIEAGNLGRKTGKGFYHWEGEKRGDPVY</sequence>
<dbReference type="Gene3D" id="1.10.1040.10">
    <property type="entry name" value="N-(1-d-carboxylethyl)-l-norvaline Dehydrogenase, domain 2"/>
    <property type="match status" value="1"/>
</dbReference>
<dbReference type="SUPFAM" id="SSF48179">
    <property type="entry name" value="6-phosphogluconate dehydrogenase C-terminal domain-like"/>
    <property type="match status" value="1"/>
</dbReference>
<dbReference type="PANTHER" id="PTHR43561:SF3">
    <property type="entry name" value="HYDROXYACYL-COENZYME A DEHYDROGENASE, MITOCHONDRIAL"/>
    <property type="match status" value="1"/>
</dbReference>
<evidence type="ECO:0000256" key="10">
    <source>
        <dbReference type="PIRSR" id="PIRSR000105-1"/>
    </source>
</evidence>
<evidence type="ECO:0000256" key="9">
    <source>
        <dbReference type="ARBA" id="ARBA00049556"/>
    </source>
</evidence>
<dbReference type="GO" id="GO:0005759">
    <property type="term" value="C:mitochondrial matrix"/>
    <property type="evidence" value="ECO:0007669"/>
    <property type="project" value="UniProtKB-SubCell"/>
</dbReference>
<dbReference type="InterPro" id="IPR008927">
    <property type="entry name" value="6-PGluconate_DH-like_C_sf"/>
</dbReference>
<dbReference type="GO" id="GO:0006635">
    <property type="term" value="P:fatty acid beta-oxidation"/>
    <property type="evidence" value="ECO:0007669"/>
    <property type="project" value="TreeGrafter"/>
</dbReference>
<proteinExistence type="inferred from homology"/>
<dbReference type="Pfam" id="PF00725">
    <property type="entry name" value="3HCDH"/>
    <property type="match status" value="1"/>
</dbReference>
<name>A0A1E7F817_9STRA</name>
<dbReference type="InterPro" id="IPR022694">
    <property type="entry name" value="3-OHacyl-CoA_DH"/>
</dbReference>
<evidence type="ECO:0000313" key="14">
    <source>
        <dbReference type="EMBL" id="OEU14135.1"/>
    </source>
</evidence>
<comment type="catalytic activity">
    <reaction evidence="9">
        <text>a (3S)-3-hydroxyacyl-CoA + NAD(+) = a 3-oxoacyl-CoA + NADH + H(+)</text>
        <dbReference type="Rhea" id="RHEA:22432"/>
        <dbReference type="ChEBI" id="CHEBI:15378"/>
        <dbReference type="ChEBI" id="CHEBI:57318"/>
        <dbReference type="ChEBI" id="CHEBI:57540"/>
        <dbReference type="ChEBI" id="CHEBI:57945"/>
        <dbReference type="ChEBI" id="CHEBI:90726"/>
        <dbReference type="EC" id="1.1.1.35"/>
    </reaction>
</comment>
<dbReference type="InParanoid" id="A0A1E7F817"/>
<evidence type="ECO:0000256" key="4">
    <source>
        <dbReference type="ARBA" id="ARBA00022832"/>
    </source>
</evidence>
<keyword evidence="5" id="KW-0560">Oxidoreductase</keyword>
<accession>A0A1E7F817</accession>
<dbReference type="SUPFAM" id="SSF51735">
    <property type="entry name" value="NAD(P)-binding Rossmann-fold domains"/>
    <property type="match status" value="1"/>
</dbReference>
<dbReference type="PIRSF" id="PIRSF000105">
    <property type="entry name" value="HCDH"/>
    <property type="match status" value="1"/>
</dbReference>
<dbReference type="InterPro" id="IPR013328">
    <property type="entry name" value="6PGD_dom2"/>
</dbReference>
<evidence type="ECO:0000256" key="6">
    <source>
        <dbReference type="ARBA" id="ARBA00023027"/>
    </source>
</evidence>
<reference evidence="14 15" key="1">
    <citation type="submission" date="2016-09" db="EMBL/GenBank/DDBJ databases">
        <title>Extensive genetic diversity and differential bi-allelic expression allows diatom success in the polar Southern Ocean.</title>
        <authorList>
            <consortium name="DOE Joint Genome Institute"/>
            <person name="Mock T."/>
            <person name="Otillar R.P."/>
            <person name="Strauss J."/>
            <person name="Dupont C."/>
            <person name="Frickenhaus S."/>
            <person name="Maumus F."/>
            <person name="Mcmullan M."/>
            <person name="Sanges R."/>
            <person name="Schmutz J."/>
            <person name="Toseland A."/>
            <person name="Valas R."/>
            <person name="Veluchamy A."/>
            <person name="Ward B.J."/>
            <person name="Allen A."/>
            <person name="Barry K."/>
            <person name="Falciatore A."/>
            <person name="Ferrante M."/>
            <person name="Fortunato A.E."/>
            <person name="Gloeckner G."/>
            <person name="Gruber A."/>
            <person name="Hipkin R."/>
            <person name="Janech M."/>
            <person name="Kroth P."/>
            <person name="Leese F."/>
            <person name="Lindquist E."/>
            <person name="Lyon B.R."/>
            <person name="Martin J."/>
            <person name="Mayer C."/>
            <person name="Parker M."/>
            <person name="Quesneville H."/>
            <person name="Raymond J."/>
            <person name="Uhlig C."/>
            <person name="Valentin K.U."/>
            <person name="Worden A.Z."/>
            <person name="Armbrust E.V."/>
            <person name="Bowler C."/>
            <person name="Green B."/>
            <person name="Moulton V."/>
            <person name="Van Oosterhout C."/>
            <person name="Grigoriev I."/>
        </authorList>
    </citation>
    <scope>NUCLEOTIDE SEQUENCE [LARGE SCALE GENOMIC DNA]</scope>
    <source>
        <strain evidence="14 15">CCMP1102</strain>
    </source>
</reference>
<comment type="similarity">
    <text evidence="3">Belongs to the 3-hydroxyacyl-CoA dehydrogenase family.</text>
</comment>
<evidence type="ECO:0000313" key="15">
    <source>
        <dbReference type="Proteomes" id="UP000095751"/>
    </source>
</evidence>
<dbReference type="InterPro" id="IPR006176">
    <property type="entry name" value="3-OHacyl-CoA_DH_NAD-bd"/>
</dbReference>
<dbReference type="AlphaFoldDB" id="A0A1E7F817"/>
<comment type="pathway">
    <text evidence="2">Lipid metabolism; fatty acid beta-oxidation.</text>
</comment>
<dbReference type="GO" id="GO:0003857">
    <property type="term" value="F:(3S)-3-hydroxyacyl-CoA dehydrogenase (NAD+) activity"/>
    <property type="evidence" value="ECO:0007669"/>
    <property type="project" value="UniProtKB-EC"/>
</dbReference>
<evidence type="ECO:0000256" key="7">
    <source>
        <dbReference type="ARBA" id="ARBA00023098"/>
    </source>
</evidence>
<evidence type="ECO:0000256" key="8">
    <source>
        <dbReference type="ARBA" id="ARBA00023128"/>
    </source>
</evidence>
<evidence type="ECO:0000256" key="5">
    <source>
        <dbReference type="ARBA" id="ARBA00023002"/>
    </source>
</evidence>